<feature type="region of interest" description="Disordered" evidence="3">
    <location>
        <begin position="372"/>
        <end position="431"/>
    </location>
</feature>
<dbReference type="SMART" id="SM00326">
    <property type="entry name" value="SH3"/>
    <property type="match status" value="1"/>
</dbReference>
<dbReference type="Pfam" id="PF00018">
    <property type="entry name" value="SH3_1"/>
    <property type="match status" value="1"/>
</dbReference>
<feature type="compositionally biased region" description="Low complexity" evidence="3">
    <location>
        <begin position="387"/>
        <end position="401"/>
    </location>
</feature>
<evidence type="ECO:0000313" key="5">
    <source>
        <dbReference type="Proteomes" id="UP000694941"/>
    </source>
</evidence>
<keyword evidence="5" id="KW-1185">Reference proteome</keyword>
<feature type="non-terminal residue" evidence="6">
    <location>
        <position position="1"/>
    </location>
</feature>
<feature type="compositionally biased region" description="Polar residues" evidence="3">
    <location>
        <begin position="413"/>
        <end position="425"/>
    </location>
</feature>
<feature type="non-terminal residue" evidence="6">
    <location>
        <position position="508"/>
    </location>
</feature>
<protein>
    <submittedName>
        <fullName evidence="6">Epidermal growth factor receptor kinase substrate 8-like</fullName>
    </submittedName>
</protein>
<feature type="compositionally biased region" description="Polar residues" evidence="3">
    <location>
        <begin position="220"/>
        <end position="229"/>
    </location>
</feature>
<proteinExistence type="predicted"/>
<accession>A0ABM1RV53</accession>
<dbReference type="RefSeq" id="XP_022235258.1">
    <property type="nucleotide sequence ID" value="XM_022379550.1"/>
</dbReference>
<evidence type="ECO:0000256" key="2">
    <source>
        <dbReference type="PROSITE-ProRule" id="PRU00192"/>
    </source>
</evidence>
<dbReference type="SUPFAM" id="SSF50044">
    <property type="entry name" value="SH3-domain"/>
    <property type="match status" value="1"/>
</dbReference>
<dbReference type="InterPro" id="IPR039801">
    <property type="entry name" value="EPS8-like"/>
</dbReference>
<feature type="compositionally biased region" description="Pro residues" evidence="3">
    <location>
        <begin position="473"/>
        <end position="495"/>
    </location>
</feature>
<evidence type="ECO:0000256" key="1">
    <source>
        <dbReference type="ARBA" id="ARBA00022443"/>
    </source>
</evidence>
<dbReference type="GeneID" id="111083209"/>
<dbReference type="Proteomes" id="UP000694941">
    <property type="component" value="Unplaced"/>
</dbReference>
<dbReference type="PANTHER" id="PTHR12287:SF23">
    <property type="entry name" value="AROUSER, ISOFORM A-RELATED"/>
    <property type="match status" value="1"/>
</dbReference>
<name>A0ABM1RV53_LIMPO</name>
<feature type="region of interest" description="Disordered" evidence="3">
    <location>
        <begin position="212"/>
        <end position="286"/>
    </location>
</feature>
<dbReference type="PANTHER" id="PTHR12287">
    <property type="entry name" value="EPIDERMAL GROWTH FACTOR RECEPTOR KINASE SUBSTRATE EPS8-RELATED PROTEIN"/>
    <property type="match status" value="1"/>
</dbReference>
<dbReference type="InterPro" id="IPR036028">
    <property type="entry name" value="SH3-like_dom_sf"/>
</dbReference>
<keyword evidence="1 2" id="KW-0728">SH3 domain</keyword>
<dbReference type="Pfam" id="PF22975">
    <property type="entry name" value="EPS8_2nd"/>
    <property type="match status" value="1"/>
</dbReference>
<gene>
    <name evidence="6" type="primary">LOC111083209</name>
</gene>
<evidence type="ECO:0000259" key="4">
    <source>
        <dbReference type="PROSITE" id="PS50002"/>
    </source>
</evidence>
<dbReference type="InterPro" id="IPR055093">
    <property type="entry name" value="EPS8_2nd"/>
</dbReference>
<dbReference type="PROSITE" id="PS50002">
    <property type="entry name" value="SH3"/>
    <property type="match status" value="1"/>
</dbReference>
<evidence type="ECO:0000313" key="6">
    <source>
        <dbReference type="RefSeq" id="XP_022235258.1"/>
    </source>
</evidence>
<evidence type="ECO:0000256" key="3">
    <source>
        <dbReference type="SAM" id="MobiDB-lite"/>
    </source>
</evidence>
<feature type="region of interest" description="Disordered" evidence="3">
    <location>
        <begin position="443"/>
        <end position="508"/>
    </location>
</feature>
<dbReference type="Gene3D" id="2.30.30.40">
    <property type="entry name" value="SH3 Domains"/>
    <property type="match status" value="1"/>
</dbReference>
<feature type="domain" description="SH3" evidence="4">
    <location>
        <begin position="312"/>
        <end position="371"/>
    </location>
</feature>
<reference evidence="6" key="1">
    <citation type="submission" date="2025-08" db="UniProtKB">
        <authorList>
            <consortium name="RefSeq"/>
        </authorList>
    </citation>
    <scope>IDENTIFICATION</scope>
    <source>
        <tissue evidence="6">Muscle</tissue>
    </source>
</reference>
<dbReference type="InterPro" id="IPR001452">
    <property type="entry name" value="SH3_domain"/>
</dbReference>
<sequence>NVRIKCGTEKHLQQQAPRLCTNPYQSNVLTYEVEENFVTQRAIQQIFLSLGAFNKIINNNHIQDPNSSELMYYLILQAKLKNHIHDPGAPELARFLFTPLVIVMEAVQQTSSSLPPQVVTPLLTSDAVDLLDNCCSPKERDIWYSLGESWVIPRDKWRETQGIYHPVFSNGWAPDYPFSKDRERAGLTAAAAASAAQRFRRDNLRRAQEEADLRNEEYQKFSNSQPQRDSLNENDYYDRDHISEQHPISYNDAPQGDIPRRVPYMERSGANTPSEQDFQDTRSDISGGSIELGILKQFQQQQQPWFEDIRAHGNRCIVAMHTRNANNDKELSIVKGELLELLDDSRKWWRARNARGQIGYVPSTIVTYYQGPPPDEEVFSNPPYYRPGPSQNNYYNSSGSSLVQDRTDYGGSSPLSYRGPQQHSIPTPLPSDWIQREMMGKKDSTFNYAPPRTDNQDGRQQDRGLPSPQWPGFSPPQSEPMAAPIPPPPPPPPPQATNTDTPKRKINS</sequence>
<organism evidence="5 6">
    <name type="scientific">Limulus polyphemus</name>
    <name type="common">Atlantic horseshoe crab</name>
    <dbReference type="NCBI Taxonomy" id="6850"/>
    <lineage>
        <taxon>Eukaryota</taxon>
        <taxon>Metazoa</taxon>
        <taxon>Ecdysozoa</taxon>
        <taxon>Arthropoda</taxon>
        <taxon>Chelicerata</taxon>
        <taxon>Merostomata</taxon>
        <taxon>Xiphosura</taxon>
        <taxon>Limulidae</taxon>
        <taxon>Limulus</taxon>
    </lineage>
</organism>